<keyword evidence="2" id="KW-1185">Reference proteome</keyword>
<comment type="caution">
    <text evidence="1">The sequence shown here is derived from an EMBL/GenBank/DDBJ whole genome shotgun (WGS) entry which is preliminary data.</text>
</comment>
<sequence>MYGLDQFGDHWSAQVLGAHFENLPGVLHKDAIWLSSLMIPAYFASASAAVLILHLILLSSPAQNIWARVVRRPEDLQPATSLETGANIYPGDFFSGAKAFVLQHGGPIIFGYKVARFVGCLALLGLSLATFTLEEREGHAFGALGEYWRGKRPMHRALDDQPLFSRTEWDQFALCMASVYASLLGLVSVTTRPRWSKLVSTHLAILLLAIFVVYAYRDLFPLVTFTRHPKDLREGCLLWAKISVLAMISVVFPMVSPRQYVPCDPADPADAPHPEQTASWLSMLLFIWEDPIVYSAYKMPHLSQEQLPPMSDDDRSRYLIKKAFPHLDPVSGGKRRHIFFGLLKVFRTEYITLGLMVCIIAFLNLASPLGINFLLRYLETGGEGAIVRPWVWVTWLLLGPMAGSIAFQWYNFIGTRTLVRTEGIITQLIFNHSLRIRMKAEPPDNGKSGEFTAASTPETASIADSSTPDDEVGTNGSEEETIQPSSASVMSSSRKGKQKAKDAKETNDTRTPKSSADNLVGKINNLVTTDLNNITDGRDFLLIGLYIPLQIGLCIWFVYNILGWSALVGLVVMILLFPLPGYLAQKMQTFQVTKMNKTDARVQTVTETMNVLRMIKLFGWEHKMEKKITEKREEELIWIWRENILESIINNLNFAIPLTTMLLTYTTYTLIMGQNLSASKVFSSMSVFDILRDQLHSVFYWIPKMVRAKVSLDRVNGFLVDTELLDQYTESEDADMQLFRRDENNSDTIGFRNAVFAWSNDNSGTLTPSKRRFHLRVEDKLVFERGHINLIIGPTGSGKTSMLMALLGEMHIIPSDPTSWFGLPRDKRVAYAAQESWVQTETIRDNILFGTPYDENRYKKVLHQCALERDLTLFEAGDQTEVGEKGLTLSGGQKARITLARAIYSPAQILLLDDVLAALDVHTSKWIVDKCLAGDLVQGRTVLLVTHNVAMASSVAHFVVSLGSNGRIVSQGSISDAIAKDHRLAAEVAKEQEAIEDEAAVIDPEPEVKTETKADGKLVVAEEILEGHVSWAAFKLYLVGLGGHYPLIFWIAFLGLMGSTDLINTVQTWFLGYWASIRNPSTIGGQSSLLPNGTTLRWLDTTPTSRVIMRCTQDIRAVDEPLAQGVKILVEITLTMTIKLGAVVAMTPAFLLPGLVVGVVGGFIGMMYMKAQLSVKREMSNAKAPVLGHFGAAIAGLTSIRAYGAEEAFKSESLTRIDRYTKSARMFYNLNRRVLSCIPSIRCVLTLSESWVSIRLDIISASFTACLAAYLIYGASTEALDIGFSLNMAVGFSSMIIWWVRFLNEVEVNGNSLERVDSYIKIEQEPKSTEGGQPPAYWPASGDLRVENLSARYSLDGPKVLHDLTFNIASGQRVGIVGRTGSGKSSLTLSLLRCIFTDGNVYYDGIPTSSINLEALRSNVTIIPQIPELLSGTLRQNLDPFDQHDDATLNDALRSAGLFAVQDESDENKLTLESAISSGGGNLSVGQRQILALARAMVRGSKLLILDEATSAIDYKTDTAIQSSLRHELRDVTQIIVAHRLQTIIDADKIMVLDAGKLVEFGSPAELLKNEQGMLRALVDESGDKDVLYAMAAGDA</sequence>
<keyword evidence="1" id="KW-0378">Hydrolase</keyword>
<reference evidence="1" key="1">
    <citation type="journal article" date="2021" name="New Phytol.">
        <title>Evolutionary innovations through gain and loss of genes in the ectomycorrhizal Boletales.</title>
        <authorList>
            <person name="Wu G."/>
            <person name="Miyauchi S."/>
            <person name="Morin E."/>
            <person name="Kuo A."/>
            <person name="Drula E."/>
            <person name="Varga T."/>
            <person name="Kohler A."/>
            <person name="Feng B."/>
            <person name="Cao Y."/>
            <person name="Lipzen A."/>
            <person name="Daum C."/>
            <person name="Hundley H."/>
            <person name="Pangilinan J."/>
            <person name="Johnson J."/>
            <person name="Barry K."/>
            <person name="LaButti K."/>
            <person name="Ng V."/>
            <person name="Ahrendt S."/>
            <person name="Min B."/>
            <person name="Choi I.G."/>
            <person name="Park H."/>
            <person name="Plett J.M."/>
            <person name="Magnuson J."/>
            <person name="Spatafora J.W."/>
            <person name="Nagy L.G."/>
            <person name="Henrissat B."/>
            <person name="Grigoriev I.V."/>
            <person name="Yang Z.L."/>
            <person name="Xu J."/>
            <person name="Martin F.M."/>
        </authorList>
    </citation>
    <scope>NUCLEOTIDE SEQUENCE</scope>
    <source>
        <strain evidence="1">KUC20120723A-06</strain>
    </source>
</reference>
<organism evidence="1 2">
    <name type="scientific">Leucogyrophana mollusca</name>
    <dbReference type="NCBI Taxonomy" id="85980"/>
    <lineage>
        <taxon>Eukaryota</taxon>
        <taxon>Fungi</taxon>
        <taxon>Dikarya</taxon>
        <taxon>Basidiomycota</taxon>
        <taxon>Agaricomycotina</taxon>
        <taxon>Agaricomycetes</taxon>
        <taxon>Agaricomycetidae</taxon>
        <taxon>Boletales</taxon>
        <taxon>Boletales incertae sedis</taxon>
        <taxon>Leucogyrophana</taxon>
    </lineage>
</organism>
<accession>A0ACB8BR27</accession>
<protein>
    <submittedName>
        <fullName evidence="1">P-loop containing nucleoside triphosphate hydrolase protein</fullName>
    </submittedName>
</protein>
<evidence type="ECO:0000313" key="1">
    <source>
        <dbReference type="EMBL" id="KAH7928405.1"/>
    </source>
</evidence>
<gene>
    <name evidence="1" type="ORF">BV22DRAFT_1126546</name>
</gene>
<dbReference type="EMBL" id="MU266353">
    <property type="protein sequence ID" value="KAH7928405.1"/>
    <property type="molecule type" value="Genomic_DNA"/>
</dbReference>
<name>A0ACB8BR27_9AGAM</name>
<evidence type="ECO:0000313" key="2">
    <source>
        <dbReference type="Proteomes" id="UP000790709"/>
    </source>
</evidence>
<proteinExistence type="predicted"/>
<dbReference type="Proteomes" id="UP000790709">
    <property type="component" value="Unassembled WGS sequence"/>
</dbReference>